<name>T2PKE8_9BIFI</name>
<proteinExistence type="predicted"/>
<feature type="region of interest" description="Disordered" evidence="1">
    <location>
        <begin position="1"/>
        <end position="25"/>
    </location>
</feature>
<dbReference type="Proteomes" id="UP000015779">
    <property type="component" value="Unassembled WGS sequence"/>
</dbReference>
<sequence length="256" mass="30173">MSTSTLNKKRTIHNDEKNKKAIKDYKRRKEYKTREEYEDYKNYKEYKNYKDYKNEEMILFSEKQNEELPILIDTKHLPGPLSMKKLCNFGAFNNVSIRTGFTQSTAKTPEGRCNVLKNLLPNGTVACAFTASWIWLGGKIPNILEIISKSHYRIKPYDHRLQVFRRKLMKKEQRVIKDLHVTSPARTICDIALTPSKNIYEEIRRVDTVCELAQKYNTSFKDCEKIIDSNPYFPGAAKAKEWIKYIIDKDDVLYDY</sequence>
<dbReference type="HOGENOM" id="CLU_079319_0_0_11"/>
<accession>T2PKE8</accession>
<gene>
    <name evidence="2" type="ORF">HMPREF1577_00779</name>
</gene>
<dbReference type="RefSeq" id="WP_020757828.1">
    <property type="nucleotide sequence ID" value="NZ_KE347894.1"/>
</dbReference>
<comment type="caution">
    <text evidence="2">The sequence shown here is derived from an EMBL/GenBank/DDBJ whole genome shotgun (WGS) entry which is preliminary data.</text>
</comment>
<evidence type="ECO:0000313" key="3">
    <source>
        <dbReference type="Proteomes" id="UP000015779"/>
    </source>
</evidence>
<protein>
    <submittedName>
        <fullName evidence="2">Uncharacterized protein</fullName>
    </submittedName>
</protein>
<dbReference type="EMBL" id="ATJN01000036">
    <property type="protein sequence ID" value="EPI52334.1"/>
    <property type="molecule type" value="Genomic_DNA"/>
</dbReference>
<dbReference type="PATRIC" id="fig|1261062.4.peg.729"/>
<feature type="compositionally biased region" description="Basic and acidic residues" evidence="1">
    <location>
        <begin position="12"/>
        <end position="24"/>
    </location>
</feature>
<evidence type="ECO:0000313" key="2">
    <source>
        <dbReference type="EMBL" id="EPI52334.1"/>
    </source>
</evidence>
<evidence type="ECO:0000256" key="1">
    <source>
        <dbReference type="SAM" id="MobiDB-lite"/>
    </source>
</evidence>
<organism evidence="2 3">
    <name type="scientific">Gardnerella pickettii JCP8017A</name>
    <dbReference type="NCBI Taxonomy" id="1261062"/>
    <lineage>
        <taxon>Bacteria</taxon>
        <taxon>Bacillati</taxon>
        <taxon>Actinomycetota</taxon>
        <taxon>Actinomycetes</taxon>
        <taxon>Bifidobacteriales</taxon>
        <taxon>Bifidobacteriaceae</taxon>
        <taxon>Gardnerella</taxon>
        <taxon>Gardnerella pickettii</taxon>
    </lineage>
</organism>
<reference evidence="2 3" key="1">
    <citation type="submission" date="2013-06" db="EMBL/GenBank/DDBJ databases">
        <authorList>
            <person name="Weinstock G."/>
            <person name="Sodergren E."/>
            <person name="Lobos E.A."/>
            <person name="Fulton L."/>
            <person name="Fulton R."/>
            <person name="Courtney L."/>
            <person name="Fronick C."/>
            <person name="O'Laughlin M."/>
            <person name="Godfrey J."/>
            <person name="Wilson R.M."/>
            <person name="Miner T."/>
            <person name="Farmer C."/>
            <person name="Delehaunty K."/>
            <person name="Cordes M."/>
            <person name="Minx P."/>
            <person name="Tomlinson C."/>
            <person name="Chen J."/>
            <person name="Wollam A."/>
            <person name="Pepin K.H."/>
            <person name="Bhonagiri V."/>
            <person name="Zhang X."/>
            <person name="Warren W."/>
            <person name="Mitreva M."/>
            <person name="Mardis E.R."/>
            <person name="Wilson R.K."/>
        </authorList>
    </citation>
    <scope>NUCLEOTIDE SEQUENCE [LARGE SCALE GENOMIC DNA]</scope>
    <source>
        <strain evidence="2 3">JCP8017A</strain>
    </source>
</reference>
<dbReference type="AlphaFoldDB" id="T2PKE8"/>